<keyword evidence="2" id="KW-1185">Reference proteome</keyword>
<gene>
    <name evidence="1" type="ORF">BU25DRAFT_410977</name>
</gene>
<accession>A0ACB6S084</accession>
<sequence>MSVEIQPPLEPAPSTLTVQSASTTHSCPSCGTTFAVDIEGAEEAKRTIRELQAQMGLLREKAAAAVDKCADYEDQIRTLKMAPLSNNKPARNNTSDSVDTSSPDGHPSTATSAHARTQSRFSFLTGRLASPVNSTNAPPLPAPTPKPLADPNLLHELERERALRAKAEDRVRTVDSEIEELSVTLFSQANEMVAEERRARAKLEERIELLEKKDKDKMARLDRLEKAVSRLDRVNALLNKEETPGTANPNLASQPRR</sequence>
<proteinExistence type="predicted"/>
<name>A0ACB6S084_9PLEO</name>
<protein>
    <submittedName>
        <fullName evidence="1">Uncharacterized protein</fullName>
    </submittedName>
</protein>
<dbReference type="Proteomes" id="UP000799754">
    <property type="component" value="Unassembled WGS sequence"/>
</dbReference>
<evidence type="ECO:0000313" key="2">
    <source>
        <dbReference type="Proteomes" id="UP000799754"/>
    </source>
</evidence>
<dbReference type="EMBL" id="MU006717">
    <property type="protein sequence ID" value="KAF2627377.1"/>
    <property type="molecule type" value="Genomic_DNA"/>
</dbReference>
<reference evidence="1" key="1">
    <citation type="journal article" date="2020" name="Stud. Mycol.">
        <title>101 Dothideomycetes genomes: a test case for predicting lifestyles and emergence of pathogens.</title>
        <authorList>
            <person name="Haridas S."/>
            <person name="Albert R."/>
            <person name="Binder M."/>
            <person name="Bloem J."/>
            <person name="Labutti K."/>
            <person name="Salamov A."/>
            <person name="Andreopoulos B."/>
            <person name="Baker S."/>
            <person name="Barry K."/>
            <person name="Bills G."/>
            <person name="Bluhm B."/>
            <person name="Cannon C."/>
            <person name="Castanera R."/>
            <person name="Culley D."/>
            <person name="Daum C."/>
            <person name="Ezra D."/>
            <person name="Gonzalez J."/>
            <person name="Henrissat B."/>
            <person name="Kuo A."/>
            <person name="Liang C."/>
            <person name="Lipzen A."/>
            <person name="Lutzoni F."/>
            <person name="Magnuson J."/>
            <person name="Mondo S."/>
            <person name="Nolan M."/>
            <person name="Ohm R."/>
            <person name="Pangilinan J."/>
            <person name="Park H.-J."/>
            <person name="Ramirez L."/>
            <person name="Alfaro M."/>
            <person name="Sun H."/>
            <person name="Tritt A."/>
            <person name="Yoshinaga Y."/>
            <person name="Zwiers L.-H."/>
            <person name="Turgeon B."/>
            <person name="Goodwin S."/>
            <person name="Spatafora J."/>
            <person name="Crous P."/>
            <person name="Grigoriev I."/>
        </authorList>
    </citation>
    <scope>NUCLEOTIDE SEQUENCE</scope>
    <source>
        <strain evidence="1">CBS 525.71</strain>
    </source>
</reference>
<organism evidence="1 2">
    <name type="scientific">Macroventuria anomochaeta</name>
    <dbReference type="NCBI Taxonomy" id="301207"/>
    <lineage>
        <taxon>Eukaryota</taxon>
        <taxon>Fungi</taxon>
        <taxon>Dikarya</taxon>
        <taxon>Ascomycota</taxon>
        <taxon>Pezizomycotina</taxon>
        <taxon>Dothideomycetes</taxon>
        <taxon>Pleosporomycetidae</taxon>
        <taxon>Pleosporales</taxon>
        <taxon>Pleosporineae</taxon>
        <taxon>Didymellaceae</taxon>
        <taxon>Macroventuria</taxon>
    </lineage>
</organism>
<evidence type="ECO:0000313" key="1">
    <source>
        <dbReference type="EMBL" id="KAF2627377.1"/>
    </source>
</evidence>
<comment type="caution">
    <text evidence="1">The sequence shown here is derived from an EMBL/GenBank/DDBJ whole genome shotgun (WGS) entry which is preliminary data.</text>
</comment>